<organism evidence="4">
    <name type="scientific">Chaetomium thermophilum (strain DSM 1495 / CBS 144.50 / IMI 039719)</name>
    <name type="common">Thermochaetoides thermophila</name>
    <dbReference type="NCBI Taxonomy" id="759272"/>
    <lineage>
        <taxon>Eukaryota</taxon>
        <taxon>Fungi</taxon>
        <taxon>Dikarya</taxon>
        <taxon>Ascomycota</taxon>
        <taxon>Pezizomycotina</taxon>
        <taxon>Sordariomycetes</taxon>
        <taxon>Sordariomycetidae</taxon>
        <taxon>Sordariales</taxon>
        <taxon>Chaetomiaceae</taxon>
        <taxon>Thermochaetoides</taxon>
    </lineage>
</organism>
<proteinExistence type="predicted"/>
<dbReference type="RefSeq" id="XP_006694492.1">
    <property type="nucleotide sequence ID" value="XM_006694429.1"/>
</dbReference>
<dbReference type="STRING" id="759272.G0SA35"/>
<evidence type="ECO:0000259" key="2">
    <source>
        <dbReference type="Pfam" id="PF08595"/>
    </source>
</evidence>
<name>G0SA35_CHATD</name>
<dbReference type="eggNOG" id="ENOG502S5XA">
    <property type="taxonomic scope" value="Eukaryota"/>
</dbReference>
<dbReference type="EMBL" id="GL988043">
    <property type="protein sequence ID" value="EGS19607.1"/>
    <property type="molecule type" value="Genomic_DNA"/>
</dbReference>
<dbReference type="PANTHER" id="PTHR28232">
    <property type="entry name" value="TRANSCRIPTIONAL REGULATORY PROTEIN RXT2"/>
    <property type="match status" value="1"/>
</dbReference>
<dbReference type="PANTHER" id="PTHR28232:SF1">
    <property type="entry name" value="TRANSCRIPTIONAL REGULATORY PROTEIN RXT2"/>
    <property type="match status" value="1"/>
</dbReference>
<dbReference type="OrthoDB" id="2405722at2759"/>
<dbReference type="InterPro" id="IPR039602">
    <property type="entry name" value="Rxt2"/>
</dbReference>
<protein>
    <recommendedName>
        <fullName evidence="2">Transcriptional regulatory protein RXT2 N-terminal domain-containing protein</fullName>
    </recommendedName>
</protein>
<gene>
    <name evidence="3" type="ORF">CTHT_0040860</name>
</gene>
<sequence>MSTQQQALIMETILAMRRALKRKAYESDSDSSIDQHTNRGNKLKKRARFVRQGRLASMAGPAAYKEIAEHAGYQRAIISRNPPLIDEEGYDIESDDDEETIQQAVANAMEANPYADIRLEHILAPLTSVTDLPTHPTLSRPFTSKALSELVIQGRDLMQKENAALWRAKPLLTKLVGDNTWAPCGLMTAPDDQDALLFTDTTSFFTNRLRQPTADAAAAPKMNGDDTTNAANATEGAKQETTHAQPEAQMQKPDVQMDGTQMEERLKEPSTDGEAPRDERQEKNAENAPAANAGKPNGDLADDETEKADQRANGEPKPANAASADVEMTDPPAPNASEQANASAPSAQQQEQPPQPNAPAANNTSVIPNGLPNPFDDDEDPFIHPLFRLPPQAHPDRNFFLPEQEANEVRRLLLLYVQKQEEICRGARRLYEGLLRAERLRKTVWQWSKAEAHCGANRDMSDGEDWYDKEEWGLTEDLKKGEDEVEEDTQVVTKKTRNRK</sequence>
<feature type="compositionally biased region" description="Low complexity" evidence="1">
    <location>
        <begin position="286"/>
        <end position="298"/>
    </location>
</feature>
<feature type="compositionally biased region" description="Low complexity" evidence="1">
    <location>
        <begin position="335"/>
        <end position="363"/>
    </location>
</feature>
<dbReference type="HOGENOM" id="CLU_030828_0_0_1"/>
<feature type="compositionally biased region" description="Basic and acidic residues" evidence="1">
    <location>
        <begin position="262"/>
        <end position="285"/>
    </location>
</feature>
<dbReference type="KEGG" id="cthr:CTHT_0040860"/>
<reference evidence="3 4" key="1">
    <citation type="journal article" date="2011" name="Cell">
        <title>Insight into structure and assembly of the nuclear pore complex by utilizing the genome of a eukaryotic thermophile.</title>
        <authorList>
            <person name="Amlacher S."/>
            <person name="Sarges P."/>
            <person name="Flemming D."/>
            <person name="van Noort V."/>
            <person name="Kunze R."/>
            <person name="Devos D.P."/>
            <person name="Arumugam M."/>
            <person name="Bork P."/>
            <person name="Hurt E."/>
        </authorList>
    </citation>
    <scope>NUCLEOTIDE SEQUENCE [LARGE SCALE GENOMIC DNA]</scope>
    <source>
        <strain evidence="4">DSM 1495 / CBS 144.50 / IMI 039719</strain>
    </source>
</reference>
<feature type="region of interest" description="Disordered" evidence="1">
    <location>
        <begin position="215"/>
        <end position="381"/>
    </location>
</feature>
<dbReference type="Pfam" id="PF08595">
    <property type="entry name" value="RXT2_N"/>
    <property type="match status" value="1"/>
</dbReference>
<accession>G0SA35</accession>
<evidence type="ECO:0000256" key="1">
    <source>
        <dbReference type="SAM" id="MobiDB-lite"/>
    </source>
</evidence>
<dbReference type="AlphaFoldDB" id="G0SA35"/>
<feature type="domain" description="Transcriptional regulatory protein RXT2 N-terminal" evidence="2">
    <location>
        <begin position="37"/>
        <end position="178"/>
    </location>
</feature>
<dbReference type="GeneID" id="18258124"/>
<evidence type="ECO:0000313" key="4">
    <source>
        <dbReference type="Proteomes" id="UP000008066"/>
    </source>
</evidence>
<dbReference type="OMA" id="EDVFEWC"/>
<dbReference type="InterPro" id="IPR013904">
    <property type="entry name" value="RXT2_N"/>
</dbReference>
<dbReference type="Proteomes" id="UP000008066">
    <property type="component" value="Unassembled WGS sequence"/>
</dbReference>
<keyword evidence="4" id="KW-1185">Reference proteome</keyword>
<dbReference type="GO" id="GO:0005829">
    <property type="term" value="C:cytosol"/>
    <property type="evidence" value="ECO:0007669"/>
    <property type="project" value="TreeGrafter"/>
</dbReference>
<evidence type="ECO:0000313" key="3">
    <source>
        <dbReference type="EMBL" id="EGS19607.1"/>
    </source>
</evidence>
<feature type="region of interest" description="Disordered" evidence="1">
    <location>
        <begin position="478"/>
        <end position="500"/>
    </location>
</feature>
<dbReference type="GO" id="GO:0033698">
    <property type="term" value="C:Rpd3L complex"/>
    <property type="evidence" value="ECO:0007669"/>
    <property type="project" value="TreeGrafter"/>
</dbReference>